<evidence type="ECO:0000256" key="5">
    <source>
        <dbReference type="ARBA" id="ARBA00022741"/>
    </source>
</evidence>
<proteinExistence type="predicted"/>
<evidence type="ECO:0000259" key="12">
    <source>
        <dbReference type="PROSITE" id="PS50011"/>
    </source>
</evidence>
<organism evidence="15">
    <name type="scientific">Thelazia callipaeda</name>
    <name type="common">Oriental eyeworm</name>
    <name type="synonym">Parasitic nematode</name>
    <dbReference type="NCBI Taxonomy" id="103827"/>
    <lineage>
        <taxon>Eukaryota</taxon>
        <taxon>Metazoa</taxon>
        <taxon>Ecdysozoa</taxon>
        <taxon>Nematoda</taxon>
        <taxon>Chromadorea</taxon>
        <taxon>Rhabditida</taxon>
        <taxon>Spirurina</taxon>
        <taxon>Spiruromorpha</taxon>
        <taxon>Thelazioidea</taxon>
        <taxon>Thelaziidae</taxon>
        <taxon>Thelazia</taxon>
    </lineage>
</organism>
<evidence type="ECO:0000256" key="10">
    <source>
        <dbReference type="SAM" id="Coils"/>
    </source>
</evidence>
<feature type="domain" description="Protein kinase" evidence="12">
    <location>
        <begin position="97"/>
        <end position="359"/>
    </location>
</feature>
<reference evidence="13 14" key="2">
    <citation type="submission" date="2018-11" db="EMBL/GenBank/DDBJ databases">
        <authorList>
            <consortium name="Pathogen Informatics"/>
        </authorList>
    </citation>
    <scope>NUCLEOTIDE SEQUENCE [LARGE SCALE GENOMIC DNA]</scope>
</reference>
<dbReference type="Gene3D" id="3.30.200.20">
    <property type="entry name" value="Phosphorylase Kinase, domain 1"/>
    <property type="match status" value="1"/>
</dbReference>
<evidence type="ECO:0000256" key="4">
    <source>
        <dbReference type="ARBA" id="ARBA00022679"/>
    </source>
</evidence>
<sequence length="1413" mass="154663">MNIIPASPSVSFSASRASVKKRKAHETVIEEDEKGRYIDSTTVPAISLLSSLDEIEKKDEVELIQAEERQREIEIVDDDVDAEEEKPIDKSPDGRFLKFDEELGRGSFKTVYRGLDTETGVAVAWCELQESKLNKTERQRFREEAEMLKGLQHPNIVRFYDYWERQDSSGKKRYIVLVTELMTSGTLKMYLKRFKRINIKVLKSWCRQILKGLSFLHSRNPPVIHRDLKCDNIFITGTTGSVKIGDLGLATLKNKSYAKSVIGTPEFMAPEMYEEMYDESVDVYAFGMCLLEMVTGEYPYSECLFPAQIYRKVTTGVKPECFTKIPQQYPEIREIIDRCIRVRREERATVKQLLSDDFFTPEELIGIRVEIKNRDADLSDINSEIQMQLRVFDEKKRKQYRFKENEGLQFAFDIESDKAEEVVQQMIEQQHIPEEDTRMITKLIKDKVEAFKRDREFRHAELKRLREEEQRKQEEEAIRNEMMLRAKEKERIERSTATTIEQQEQQLHSQQPPQLQQQQRIVVSPDNEDYYDGPVKHKKSKKKVVIEVLHVVTDELNQQPLVSCRLDTSHKTVTFQFAPDSDKPSVITKKLLDQDCLTNPQVGIVGDQLEKIIEMLVADPVKAVGAKIISFVDPACAHTGTEANIPQSIATLITSDASQETKALAVSVTPDTLNVQSPPLTETISDDHLTTMSVDSQSVSDTIILSSISPSETKSSVSVSQDSTGSAQPAESSTSLVSQSSISETVANANNTTVSPAAKTSRFLVTKSTLPADVYTSSVTCPSVNSDSHSKLTATTSLSSQSLASQTASPSSSAISPQTAKSTTQVTPSVSSSSIKSSESATVISRFKVQPVPSSSVPSNETISCIDDLISESQVPGPVAPESCVSESCISESCISESCISESDFQSSPATLASTQQSVTSVRNNSPVAVLDSNCVSSTSLNNMSSSETSVERQTTLRKLETELRKVSGVNMPNNVSNLAKSGSVQSPDPQTTATGLSSCPSLPQTPSVYGNLTHNLAGLNDKLLALSQKMQGEQLEEIIQQDNETMTPATQIEQSPVATPTPDLLVESTLPVATASMSSIVSETITPGKTSATPEAEILHVDTLNELADALQKVIHVEPRETGSVPPIGVDSSGQTAPVSTDRQSPSGGGVPHTTSITCSQDTASGVDKRAMSTSVTTMQLPEETKILVNSNSEAEGGTGRPEDETYSEIASPNAVASDETLAFAPAAPIQVSSNPNMVTSDGGCSANSNSAPLAKFENLESALTTTLGTHGCCSTVPHIVHSAQQSCRINNITIANMNSHQVNLTQVSSLDAIHLSQQQCVMSTEMADSAHQYTNELDSVAIPQSAVFHVGTPPVLFSDSGSQTEMASVRDPLEHIFSPTTSNNSDYDFQHIEIHTRIMKVSVSCEHCTAL</sequence>
<dbReference type="STRING" id="103827.A0A0N5CV57"/>
<evidence type="ECO:0000313" key="15">
    <source>
        <dbReference type="WBParaSite" id="TCLT_0000418101-mRNA-1"/>
    </source>
</evidence>
<dbReference type="EMBL" id="UYYF01004278">
    <property type="protein sequence ID" value="VDN01240.1"/>
    <property type="molecule type" value="Genomic_DNA"/>
</dbReference>
<feature type="compositionally biased region" description="Polar residues" evidence="11">
    <location>
        <begin position="1154"/>
        <end position="1165"/>
    </location>
</feature>
<dbReference type="Pfam" id="PF12202">
    <property type="entry name" value="OSR1_C"/>
    <property type="match status" value="1"/>
</dbReference>
<dbReference type="Proteomes" id="UP000276776">
    <property type="component" value="Unassembled WGS sequence"/>
</dbReference>
<comment type="catalytic activity">
    <reaction evidence="9">
        <text>L-seryl-[protein] + ATP = O-phospho-L-seryl-[protein] + ADP + H(+)</text>
        <dbReference type="Rhea" id="RHEA:17989"/>
        <dbReference type="Rhea" id="RHEA-COMP:9863"/>
        <dbReference type="Rhea" id="RHEA-COMP:11604"/>
        <dbReference type="ChEBI" id="CHEBI:15378"/>
        <dbReference type="ChEBI" id="CHEBI:29999"/>
        <dbReference type="ChEBI" id="CHEBI:30616"/>
        <dbReference type="ChEBI" id="CHEBI:83421"/>
        <dbReference type="ChEBI" id="CHEBI:456216"/>
        <dbReference type="EC" id="2.7.11.1"/>
    </reaction>
</comment>
<dbReference type="PROSITE" id="PS00108">
    <property type="entry name" value="PROTEIN_KINASE_ST"/>
    <property type="match status" value="1"/>
</dbReference>
<evidence type="ECO:0000256" key="3">
    <source>
        <dbReference type="ARBA" id="ARBA00022527"/>
    </source>
</evidence>
<keyword evidence="6" id="KW-0418">Kinase</keyword>
<feature type="region of interest" description="Disordered" evidence="11">
    <location>
        <begin position="714"/>
        <end position="739"/>
    </location>
</feature>
<evidence type="ECO:0000313" key="14">
    <source>
        <dbReference type="Proteomes" id="UP000276776"/>
    </source>
</evidence>
<dbReference type="FunFam" id="3.30.200.20:FF:000010">
    <property type="entry name" value="Serine/threonine-protein kinase WNK1 isoform 2"/>
    <property type="match status" value="1"/>
</dbReference>
<dbReference type="EC" id="2.7.11.1" evidence="2"/>
<dbReference type="PROSITE" id="PS50011">
    <property type="entry name" value="PROTEIN_KINASE_DOM"/>
    <property type="match status" value="1"/>
</dbReference>
<reference evidence="15" key="1">
    <citation type="submission" date="2017-02" db="UniProtKB">
        <authorList>
            <consortium name="WormBaseParasite"/>
        </authorList>
    </citation>
    <scope>IDENTIFICATION</scope>
</reference>
<feature type="region of interest" description="Disordered" evidence="11">
    <location>
        <begin position="971"/>
        <end position="1000"/>
    </location>
</feature>
<feature type="region of interest" description="Disordered" evidence="11">
    <location>
        <begin position="798"/>
        <end position="832"/>
    </location>
</feature>
<dbReference type="InterPro" id="IPR011009">
    <property type="entry name" value="Kinase-like_dom_sf"/>
</dbReference>
<dbReference type="WBParaSite" id="TCLT_0000418101-mRNA-1">
    <property type="protein sequence ID" value="TCLT_0000418101-mRNA-1"/>
    <property type="gene ID" value="TCLT_0000418101"/>
</dbReference>
<feature type="compositionally biased region" description="Polar residues" evidence="11">
    <location>
        <begin position="1133"/>
        <end position="1147"/>
    </location>
</feature>
<feature type="coiled-coil region" evidence="10">
    <location>
        <begin position="448"/>
        <end position="485"/>
    </location>
</feature>
<evidence type="ECO:0000256" key="1">
    <source>
        <dbReference type="ARBA" id="ARBA00001946"/>
    </source>
</evidence>
<evidence type="ECO:0000256" key="9">
    <source>
        <dbReference type="ARBA" id="ARBA00048679"/>
    </source>
</evidence>
<comment type="catalytic activity">
    <reaction evidence="8">
        <text>L-threonyl-[protein] + ATP = O-phospho-L-threonyl-[protein] + ADP + H(+)</text>
        <dbReference type="Rhea" id="RHEA:46608"/>
        <dbReference type="Rhea" id="RHEA-COMP:11060"/>
        <dbReference type="Rhea" id="RHEA-COMP:11605"/>
        <dbReference type="ChEBI" id="CHEBI:15378"/>
        <dbReference type="ChEBI" id="CHEBI:30013"/>
        <dbReference type="ChEBI" id="CHEBI:30616"/>
        <dbReference type="ChEBI" id="CHEBI:61977"/>
        <dbReference type="ChEBI" id="CHEBI:456216"/>
        <dbReference type="EC" id="2.7.11.1"/>
    </reaction>
</comment>
<feature type="region of interest" description="Disordered" evidence="11">
    <location>
        <begin position="1120"/>
        <end position="1169"/>
    </location>
</feature>
<evidence type="ECO:0000256" key="7">
    <source>
        <dbReference type="ARBA" id="ARBA00022840"/>
    </source>
</evidence>
<gene>
    <name evidence="13" type="ORF">TCLT_LOCUS4170</name>
</gene>
<dbReference type="SUPFAM" id="SSF56112">
    <property type="entry name" value="Protein kinase-like (PK-like)"/>
    <property type="match status" value="1"/>
</dbReference>
<dbReference type="OrthoDB" id="4062651at2759"/>
<keyword evidence="5" id="KW-0547">Nucleotide-binding</keyword>
<dbReference type="Pfam" id="PF24889">
    <property type="entry name" value="CCTL2_WNK"/>
    <property type="match status" value="1"/>
</dbReference>
<dbReference type="PANTHER" id="PTHR13902">
    <property type="entry name" value="SERINE/THREONINE-PROTEIN KINASE WNK WITH NO LYSINE -RELATED"/>
    <property type="match status" value="1"/>
</dbReference>
<dbReference type="Gene3D" id="1.10.510.10">
    <property type="entry name" value="Transferase(Phosphotransferase) domain 1"/>
    <property type="match status" value="1"/>
</dbReference>
<evidence type="ECO:0000313" key="13">
    <source>
        <dbReference type="EMBL" id="VDN01240.1"/>
    </source>
</evidence>
<keyword evidence="4" id="KW-0808">Transferase</keyword>
<accession>A0A0N5CV57</accession>
<keyword evidence="14" id="KW-1185">Reference proteome</keyword>
<dbReference type="OMA" id="AVFHVGT"/>
<dbReference type="InterPro" id="IPR050588">
    <property type="entry name" value="WNK_Ser-Thr_kinase"/>
</dbReference>
<protein>
    <recommendedName>
        <fullName evidence="2">non-specific serine/threonine protein kinase</fullName>
        <ecNumber evidence="2">2.7.11.1</ecNumber>
    </recommendedName>
</protein>
<dbReference type="InterPro" id="IPR008271">
    <property type="entry name" value="Ser/Thr_kinase_AS"/>
</dbReference>
<dbReference type="FunFam" id="1.10.510.10:FF:000006">
    <property type="entry name" value="Serine/threonine-protein kinase WNK1 isoform 2"/>
    <property type="match status" value="1"/>
</dbReference>
<dbReference type="InterPro" id="IPR024678">
    <property type="entry name" value="Kinase_OSR1/WNK_CCT"/>
</dbReference>
<dbReference type="Pfam" id="PF00069">
    <property type="entry name" value="Pkinase"/>
    <property type="match status" value="1"/>
</dbReference>
<dbReference type="GO" id="GO:0005524">
    <property type="term" value="F:ATP binding"/>
    <property type="evidence" value="ECO:0007669"/>
    <property type="project" value="UniProtKB-KW"/>
</dbReference>
<dbReference type="GO" id="GO:0004674">
    <property type="term" value="F:protein serine/threonine kinase activity"/>
    <property type="evidence" value="ECO:0007669"/>
    <property type="project" value="UniProtKB-KW"/>
</dbReference>
<keyword evidence="7" id="KW-0067">ATP-binding</keyword>
<evidence type="ECO:0000256" key="8">
    <source>
        <dbReference type="ARBA" id="ARBA00047899"/>
    </source>
</evidence>
<evidence type="ECO:0000256" key="11">
    <source>
        <dbReference type="SAM" id="MobiDB-lite"/>
    </source>
</evidence>
<feature type="region of interest" description="Disordered" evidence="11">
    <location>
        <begin position="498"/>
        <end position="519"/>
    </location>
</feature>
<dbReference type="Gene3D" id="3.10.20.90">
    <property type="entry name" value="Phosphatidylinositol 3-kinase Catalytic Subunit, Chain A, domain 1"/>
    <property type="match status" value="1"/>
</dbReference>
<comment type="cofactor">
    <cofactor evidence="1">
        <name>Mg(2+)</name>
        <dbReference type="ChEBI" id="CHEBI:18420"/>
    </cofactor>
</comment>
<evidence type="ECO:0000256" key="6">
    <source>
        <dbReference type="ARBA" id="ARBA00022777"/>
    </source>
</evidence>
<dbReference type="CDD" id="cd13983">
    <property type="entry name" value="STKc_WNK"/>
    <property type="match status" value="1"/>
</dbReference>
<feature type="compositionally biased region" description="Low complexity" evidence="11">
    <location>
        <begin position="501"/>
        <end position="519"/>
    </location>
</feature>
<dbReference type="InterPro" id="IPR056865">
    <property type="entry name" value="CCTL2_WNK"/>
</dbReference>
<keyword evidence="3" id="KW-0723">Serine/threonine-protein kinase</keyword>
<keyword evidence="10" id="KW-0175">Coiled coil</keyword>
<dbReference type="InterPro" id="IPR000719">
    <property type="entry name" value="Prot_kinase_dom"/>
</dbReference>
<dbReference type="SMART" id="SM00220">
    <property type="entry name" value="S_TKc"/>
    <property type="match status" value="1"/>
</dbReference>
<name>A0A0N5CV57_THECL</name>
<evidence type="ECO:0000256" key="2">
    <source>
        <dbReference type="ARBA" id="ARBA00012513"/>
    </source>
</evidence>